<dbReference type="EMBL" id="ATNL01000008">
    <property type="protein sequence ID" value="KON73527.1"/>
    <property type="molecule type" value="Genomic_DNA"/>
</dbReference>
<sequence length="584" mass="60194">MSTYSYWRSDQGNMQALSDELAAQAAMARSREASLNRRLRSLEGDLSSRVEVLTRLVNALIELGEVREELALFTPARRARDAARALTRAVVAGEGDVSHLRRSPDLADVPGYWLVPAALAVAELPAGRLDAEAAQEALLRDRRRAATYLVAVCALVGQPALAREWTPWVLDAPVLPAAGWGSADGAPEAAPERPGEAPDEVLVTTAERALWRAAAAGHLGDDGVAVVRAALAERVALLDDDAHARWRARLLEAAPALPASGDDWGSPEAGAPDGSGTRRRAAAPDALPLLRSWTAWSRAVVAGEIALPAAARGPLALGASSSVTTGDTGTVPGTAATPSGAPAPGAALLRVVGSLVNEGAPVERGLLERAELLADRVGRAPEDDGPEWDASAGALVDLLVDDARGTDPGLAALAAPLLVDDLRVASHARASELAATPAPSRALRLAGRTVTVTPADDGAALAATARSELLARPVDGVSWGVVGGVGAIAVVALVLGIAVAPAWFAVTVVAGVVAAWQWFSGEQRARDQRAAARSSAERFDAELAEARTAVAAEAERARTQREAVATVVDDLDDALADLGAPTPS</sequence>
<evidence type="ECO:0000313" key="3">
    <source>
        <dbReference type="EMBL" id="KON73527.1"/>
    </source>
</evidence>
<accession>A0A0M0F839</accession>
<reference evidence="3 4" key="1">
    <citation type="journal article" date="2015" name="Sci. Rep.">
        <title>Functional and structural properties of a novel cellulosome-like multienzyme complex: efficient glycoside hydrolysis of water-insoluble 7-xylosyl-10-deacetylpaclitaxel.</title>
        <authorList>
            <person name="Dou T.Y."/>
            <person name="Luan H.W."/>
            <person name="Ge G.B."/>
            <person name="Dong M.M."/>
            <person name="Zou H.F."/>
            <person name="He Y.Q."/>
            <person name="Cui P."/>
            <person name="Wang J.Y."/>
            <person name="Hao D.C."/>
            <person name="Yang S.L."/>
            <person name="Yang L."/>
        </authorList>
    </citation>
    <scope>NUCLEOTIDE SEQUENCE [LARGE SCALE GENOMIC DNA]</scope>
    <source>
        <strain evidence="3 4">F16</strain>
    </source>
</reference>
<name>A0A0M0F839_CELCE</name>
<feature type="region of interest" description="Disordered" evidence="1">
    <location>
        <begin position="257"/>
        <end position="280"/>
    </location>
</feature>
<feature type="transmembrane region" description="Helical" evidence="2">
    <location>
        <begin position="476"/>
        <end position="496"/>
    </location>
</feature>
<proteinExistence type="predicted"/>
<organism evidence="3 4">
    <name type="scientific">Cellulosimicrobium cellulans F16</name>
    <dbReference type="NCBI Taxonomy" id="1350482"/>
    <lineage>
        <taxon>Bacteria</taxon>
        <taxon>Bacillati</taxon>
        <taxon>Actinomycetota</taxon>
        <taxon>Actinomycetes</taxon>
        <taxon>Micrococcales</taxon>
        <taxon>Promicromonosporaceae</taxon>
        <taxon>Cellulosimicrobium</taxon>
    </lineage>
</organism>
<evidence type="ECO:0000256" key="2">
    <source>
        <dbReference type="SAM" id="Phobius"/>
    </source>
</evidence>
<evidence type="ECO:0000256" key="1">
    <source>
        <dbReference type="SAM" id="MobiDB-lite"/>
    </source>
</evidence>
<gene>
    <name evidence="3" type="ORF">M768_11335</name>
</gene>
<dbReference type="AlphaFoldDB" id="A0A0M0F839"/>
<dbReference type="PATRIC" id="fig|1350482.3.peg.2280"/>
<dbReference type="RefSeq" id="WP_053370523.1">
    <property type="nucleotide sequence ID" value="NZ_KQ435290.1"/>
</dbReference>
<keyword evidence="2" id="KW-1133">Transmembrane helix</keyword>
<evidence type="ECO:0000313" key="4">
    <source>
        <dbReference type="Proteomes" id="UP000037387"/>
    </source>
</evidence>
<feature type="region of interest" description="Disordered" evidence="1">
    <location>
        <begin position="319"/>
        <end position="339"/>
    </location>
</feature>
<protein>
    <submittedName>
        <fullName evidence="3">Uncharacterized protein</fullName>
    </submittedName>
</protein>
<keyword evidence="2" id="KW-0472">Membrane</keyword>
<feature type="transmembrane region" description="Helical" evidence="2">
    <location>
        <begin position="502"/>
        <end position="519"/>
    </location>
</feature>
<keyword evidence="4" id="KW-1185">Reference proteome</keyword>
<dbReference type="Proteomes" id="UP000037387">
    <property type="component" value="Unassembled WGS sequence"/>
</dbReference>
<comment type="caution">
    <text evidence="3">The sequence shown here is derived from an EMBL/GenBank/DDBJ whole genome shotgun (WGS) entry which is preliminary data.</text>
</comment>
<keyword evidence="2" id="KW-0812">Transmembrane</keyword>